<keyword evidence="3" id="KW-1185">Reference proteome</keyword>
<feature type="compositionally biased region" description="Basic and acidic residues" evidence="1">
    <location>
        <begin position="162"/>
        <end position="173"/>
    </location>
</feature>
<feature type="compositionally biased region" description="Basic and acidic residues" evidence="1">
    <location>
        <begin position="59"/>
        <end position="70"/>
    </location>
</feature>
<evidence type="ECO:0000313" key="2">
    <source>
        <dbReference type="EMBL" id="KAK8154711.1"/>
    </source>
</evidence>
<reference evidence="2 3" key="1">
    <citation type="journal article" date="2022" name="G3 (Bethesda)">
        <title>Enemy or ally: a genomic approach to elucidate the lifestyle of Phyllosticta citrichinaensis.</title>
        <authorList>
            <person name="Buijs V.A."/>
            <person name="Groenewald J.Z."/>
            <person name="Haridas S."/>
            <person name="LaButti K.M."/>
            <person name="Lipzen A."/>
            <person name="Martin F.M."/>
            <person name="Barry K."/>
            <person name="Grigoriev I.V."/>
            <person name="Crous P.W."/>
            <person name="Seidl M.F."/>
        </authorList>
    </citation>
    <scope>NUCLEOTIDE SEQUENCE [LARGE SCALE GENOMIC DNA]</scope>
    <source>
        <strain evidence="2 3">CBS 129764</strain>
    </source>
</reference>
<sequence>MFVASLHCWMGDWQKGEQRTNGRLWGGAQTETRAVEEKMSRGGGKSAMQHQPCRCGRRRREEGRKGERRTAHGSLLVAGRLAVPDQGVGRMTDSVTSQLHVRRVCAREEAKLQSLTRMDLWLHVDSIWGPTRLDEDALFAKSVVEDGRGSRHGQGQTREKKHRTDSDPEDHLGRCNKRRELHEMSIKTKTRGLSGLEDDAVQPDEEGSLAVVRRRVRLATALPAT</sequence>
<dbReference type="EMBL" id="JBBWUH010000011">
    <property type="protein sequence ID" value="KAK8154711.1"/>
    <property type="molecule type" value="Genomic_DNA"/>
</dbReference>
<proteinExistence type="predicted"/>
<gene>
    <name evidence="2" type="ORF">IWX90DRAFT_63819</name>
</gene>
<feature type="region of interest" description="Disordered" evidence="1">
    <location>
        <begin position="38"/>
        <end position="71"/>
    </location>
</feature>
<accession>A0ABR1XHB0</accession>
<organism evidence="2 3">
    <name type="scientific">Phyllosticta citrichinensis</name>
    <dbReference type="NCBI Taxonomy" id="1130410"/>
    <lineage>
        <taxon>Eukaryota</taxon>
        <taxon>Fungi</taxon>
        <taxon>Dikarya</taxon>
        <taxon>Ascomycota</taxon>
        <taxon>Pezizomycotina</taxon>
        <taxon>Dothideomycetes</taxon>
        <taxon>Dothideomycetes incertae sedis</taxon>
        <taxon>Botryosphaeriales</taxon>
        <taxon>Phyllostictaceae</taxon>
        <taxon>Phyllosticta</taxon>
    </lineage>
</organism>
<name>A0ABR1XHB0_9PEZI</name>
<dbReference type="Proteomes" id="UP001456524">
    <property type="component" value="Unassembled WGS sequence"/>
</dbReference>
<feature type="region of interest" description="Disordered" evidence="1">
    <location>
        <begin position="145"/>
        <end position="173"/>
    </location>
</feature>
<protein>
    <submittedName>
        <fullName evidence="2">Uncharacterized protein</fullName>
    </submittedName>
</protein>
<evidence type="ECO:0000256" key="1">
    <source>
        <dbReference type="SAM" id="MobiDB-lite"/>
    </source>
</evidence>
<evidence type="ECO:0000313" key="3">
    <source>
        <dbReference type="Proteomes" id="UP001456524"/>
    </source>
</evidence>
<comment type="caution">
    <text evidence="2">The sequence shown here is derived from an EMBL/GenBank/DDBJ whole genome shotgun (WGS) entry which is preliminary data.</text>
</comment>